<accession>A0ACB8UNH4</accession>
<comment type="caution">
    <text evidence="1">The sequence shown here is derived from an EMBL/GenBank/DDBJ whole genome shotgun (WGS) entry which is preliminary data.</text>
</comment>
<evidence type="ECO:0000313" key="1">
    <source>
        <dbReference type="EMBL" id="KAI2382129.1"/>
    </source>
</evidence>
<reference evidence="1" key="1">
    <citation type="journal article" date="2022" name="bioRxiv">
        <title>Population genetic analysis of Ophidiomyces ophidiicola, the causative agent of snake fungal disease, indicates recent introductions to the USA.</title>
        <authorList>
            <person name="Ladner J.T."/>
            <person name="Palmer J.M."/>
            <person name="Ettinger C.L."/>
            <person name="Stajich J.E."/>
            <person name="Farrell T.M."/>
            <person name="Glorioso B.M."/>
            <person name="Lawson B."/>
            <person name="Price S.J."/>
            <person name="Stengle A.G."/>
            <person name="Grear D.A."/>
            <person name="Lorch J.M."/>
        </authorList>
    </citation>
    <scope>NUCLEOTIDE SEQUENCE</scope>
    <source>
        <strain evidence="1">NWHC 24266-5</strain>
    </source>
</reference>
<sequence length="613" mass="67075">MHTEVPRRLDQDPDPALTMADGDFEMESASPVGDDAPELEDSQLQNDIQAQLAAETQDGAVSQTSNSTPGEGPPPATVVIVEDTDTQSADPYKIPSNIARIRQELFELRQPIELSLEEYNSYWPFIDNVWVKQRSSTTRDKTVSDYYCCRQRRQPWRRNDDKIPVQAEGKRRHRASRGGPTCGFQIKVVKSAGAFPSVMIYRQNNCTATHAHDLDHMDKVKRNSGLLSFIKQEAEKAYIPASILAKFRESPDVLAAVGGTFLTGVDVRNICAKWRTANPHAELKTHQGYVFQNGIGVYQVGTRASAQGGPQATSQPKLTLTSHAPDALMFPTFSLNFLEPYLPGREEYRKFPHVTLTYAQSMDGKISLAPGIQTALSGPESKILTHYLRSRHDAILIGVGTAVADNPGLNCRLEGAGGYGGLGKMWQPRPVIVDPKGRWPIDPECRMLKSVAAGKAKAPWVVVSPGANIPAEQILLLKKHGGDFLRIAEFNPAWRLRWSTIFGALAAEGISSVMIEGGGVVLSELLNPEYEDFIDSIVVTIAPSFLGRGGVSVTPDSKKDEYGKPKVSLAPRNVTWNALGQDMIMCSKVRVPPTTLPPSILPGIEAVALGYPE</sequence>
<proteinExistence type="predicted"/>
<protein>
    <submittedName>
        <fullName evidence="1">Uncharacterized protein</fullName>
    </submittedName>
</protein>
<dbReference type="EMBL" id="JALBCA010000143">
    <property type="protein sequence ID" value="KAI2382129.1"/>
    <property type="molecule type" value="Genomic_DNA"/>
</dbReference>
<organism evidence="1">
    <name type="scientific">Ophidiomyces ophidiicola</name>
    <dbReference type="NCBI Taxonomy" id="1387563"/>
    <lineage>
        <taxon>Eukaryota</taxon>
        <taxon>Fungi</taxon>
        <taxon>Dikarya</taxon>
        <taxon>Ascomycota</taxon>
        <taxon>Pezizomycotina</taxon>
        <taxon>Eurotiomycetes</taxon>
        <taxon>Eurotiomycetidae</taxon>
        <taxon>Onygenales</taxon>
        <taxon>Onygenaceae</taxon>
        <taxon>Ophidiomyces</taxon>
    </lineage>
</organism>
<name>A0ACB8UNH4_9EURO</name>
<gene>
    <name evidence="1" type="ORF">LOY88_006297</name>
</gene>